<dbReference type="AlphaFoldDB" id="A0A6J6HP96"/>
<sequence length="246" mass="27097">MVDGQDHPGDSVADDGYDRLMEPVPFDVENPESLEIVAGEVTWRFDTAFLKSNWTCIWGRGCLGIHNEPTEDLQQGCCSVGAHMDGEDEARMVSAFAAMIDPELFEFHDEAVTGGVFSDEKRNNTRVVDGACIFLNRPGFSAGAGCALHLAAVAAGESPQEWKPSVCWQLPVKVDWVQTSPTTEEATLRRWSRADWGDEGETMAWCCTEGDRAYVGDSAVIDSLAEELAEIVGEEVYVELRRRLTD</sequence>
<gene>
    <name evidence="1" type="ORF">UFOPK1835_01299</name>
</gene>
<dbReference type="Pfam" id="PF11307">
    <property type="entry name" value="DUF3109"/>
    <property type="match status" value="1"/>
</dbReference>
<reference evidence="1" key="1">
    <citation type="submission" date="2020-05" db="EMBL/GenBank/DDBJ databases">
        <authorList>
            <person name="Chiriac C."/>
            <person name="Salcher M."/>
            <person name="Ghai R."/>
            <person name="Kavagutti S V."/>
        </authorList>
    </citation>
    <scope>NUCLEOTIDE SEQUENCE</scope>
</reference>
<name>A0A6J6HP96_9ZZZZ</name>
<dbReference type="EMBL" id="CAEZUP010000055">
    <property type="protein sequence ID" value="CAB4614393.1"/>
    <property type="molecule type" value="Genomic_DNA"/>
</dbReference>
<organism evidence="1">
    <name type="scientific">freshwater metagenome</name>
    <dbReference type="NCBI Taxonomy" id="449393"/>
    <lineage>
        <taxon>unclassified sequences</taxon>
        <taxon>metagenomes</taxon>
        <taxon>ecological metagenomes</taxon>
    </lineage>
</organism>
<dbReference type="InterPro" id="IPR021458">
    <property type="entry name" value="Rv0495c"/>
</dbReference>
<protein>
    <submittedName>
        <fullName evidence="1">Unannotated protein</fullName>
    </submittedName>
</protein>
<proteinExistence type="predicted"/>
<evidence type="ECO:0000313" key="1">
    <source>
        <dbReference type="EMBL" id="CAB4614393.1"/>
    </source>
</evidence>
<accession>A0A6J6HP96</accession>